<dbReference type="Proteomes" id="UP001172101">
    <property type="component" value="Unassembled WGS sequence"/>
</dbReference>
<evidence type="ECO:0000313" key="2">
    <source>
        <dbReference type="EMBL" id="KAK0709160.1"/>
    </source>
</evidence>
<evidence type="ECO:0000313" key="3">
    <source>
        <dbReference type="Proteomes" id="UP001172101"/>
    </source>
</evidence>
<gene>
    <name evidence="2" type="ORF">B0T26DRAFT_678622</name>
</gene>
<name>A0AA40DN08_9PEZI</name>
<protein>
    <submittedName>
        <fullName evidence="2">Uncharacterized protein</fullName>
    </submittedName>
</protein>
<keyword evidence="3" id="KW-1185">Reference proteome</keyword>
<comment type="caution">
    <text evidence="2">The sequence shown here is derived from an EMBL/GenBank/DDBJ whole genome shotgun (WGS) entry which is preliminary data.</text>
</comment>
<proteinExistence type="predicted"/>
<feature type="compositionally biased region" description="Basic residues" evidence="1">
    <location>
        <begin position="77"/>
        <end position="86"/>
    </location>
</feature>
<evidence type="ECO:0000256" key="1">
    <source>
        <dbReference type="SAM" id="MobiDB-lite"/>
    </source>
</evidence>
<dbReference type="GeneID" id="85323518"/>
<sequence>MLCSKELQDAAALLLLLLLLLLTFSFLTGTSTVPLLLLAGRCLTGALCRIGGDWRSIVLRESGYRPVHMIDDPRVASRKKGRKAKGCFRVETSSDAVDPPFDNDGNFKEPAS</sequence>
<dbReference type="AlphaFoldDB" id="A0AA40DN08"/>
<accession>A0AA40DN08</accession>
<dbReference type="EMBL" id="JAUIRO010000006">
    <property type="protein sequence ID" value="KAK0709160.1"/>
    <property type="molecule type" value="Genomic_DNA"/>
</dbReference>
<feature type="region of interest" description="Disordered" evidence="1">
    <location>
        <begin position="77"/>
        <end position="112"/>
    </location>
</feature>
<reference evidence="2" key="1">
    <citation type="submission" date="2023-06" db="EMBL/GenBank/DDBJ databases">
        <title>Genome-scale phylogeny and comparative genomics of the fungal order Sordariales.</title>
        <authorList>
            <consortium name="Lawrence Berkeley National Laboratory"/>
            <person name="Hensen N."/>
            <person name="Bonometti L."/>
            <person name="Westerberg I."/>
            <person name="Brannstrom I.O."/>
            <person name="Guillou S."/>
            <person name="Cros-Aarteil S."/>
            <person name="Calhoun S."/>
            <person name="Haridas S."/>
            <person name="Kuo A."/>
            <person name="Mondo S."/>
            <person name="Pangilinan J."/>
            <person name="Riley R."/>
            <person name="LaButti K."/>
            <person name="Andreopoulos B."/>
            <person name="Lipzen A."/>
            <person name="Chen C."/>
            <person name="Yanf M."/>
            <person name="Daum C."/>
            <person name="Ng V."/>
            <person name="Clum A."/>
            <person name="Steindorff A."/>
            <person name="Ohm R."/>
            <person name="Martin F."/>
            <person name="Silar P."/>
            <person name="Natvig D."/>
            <person name="Lalanne C."/>
            <person name="Gautier V."/>
            <person name="Ament-velasquez S.L."/>
            <person name="Kruys A."/>
            <person name="Hutchinson M.I."/>
            <person name="Powell A.J."/>
            <person name="Barry K."/>
            <person name="Miller A.N."/>
            <person name="Grigoriev I.V."/>
            <person name="Debuchy R."/>
            <person name="Gladieux P."/>
            <person name="Thoren M.H."/>
            <person name="Johannesson H."/>
        </authorList>
    </citation>
    <scope>NUCLEOTIDE SEQUENCE</scope>
    <source>
        <strain evidence="2">SMH2392-1A</strain>
    </source>
</reference>
<dbReference type="RefSeq" id="XP_060292464.1">
    <property type="nucleotide sequence ID" value="XM_060440248.1"/>
</dbReference>
<organism evidence="2 3">
    <name type="scientific">Lasiosphaeria miniovina</name>
    <dbReference type="NCBI Taxonomy" id="1954250"/>
    <lineage>
        <taxon>Eukaryota</taxon>
        <taxon>Fungi</taxon>
        <taxon>Dikarya</taxon>
        <taxon>Ascomycota</taxon>
        <taxon>Pezizomycotina</taxon>
        <taxon>Sordariomycetes</taxon>
        <taxon>Sordariomycetidae</taxon>
        <taxon>Sordariales</taxon>
        <taxon>Lasiosphaeriaceae</taxon>
        <taxon>Lasiosphaeria</taxon>
    </lineage>
</organism>